<proteinExistence type="predicted"/>
<organism evidence="1 2">
    <name type="scientific">Candidatus Falkowbacteria bacterium GW2011_GWF2_39_8</name>
    <dbReference type="NCBI Taxonomy" id="1618642"/>
    <lineage>
        <taxon>Bacteria</taxon>
        <taxon>Candidatus Falkowiibacteriota</taxon>
    </lineage>
</organism>
<evidence type="ECO:0000313" key="2">
    <source>
        <dbReference type="Proteomes" id="UP000034137"/>
    </source>
</evidence>
<dbReference type="AlphaFoldDB" id="A0A0G0Q904"/>
<name>A0A0G0Q904_9BACT</name>
<dbReference type="EMBL" id="LBXO01000003">
    <property type="protein sequence ID" value="KKR33811.1"/>
    <property type="molecule type" value="Genomic_DNA"/>
</dbReference>
<gene>
    <name evidence="1" type="ORF">UT64_C0003G0032</name>
</gene>
<dbReference type="Proteomes" id="UP000034137">
    <property type="component" value="Unassembled WGS sequence"/>
</dbReference>
<reference evidence="1 2" key="1">
    <citation type="journal article" date="2015" name="Nature">
        <title>rRNA introns, odd ribosomes, and small enigmatic genomes across a large radiation of phyla.</title>
        <authorList>
            <person name="Brown C.T."/>
            <person name="Hug L.A."/>
            <person name="Thomas B.C."/>
            <person name="Sharon I."/>
            <person name="Castelle C.J."/>
            <person name="Singh A."/>
            <person name="Wilkins M.J."/>
            <person name="Williams K.H."/>
            <person name="Banfield J.F."/>
        </authorList>
    </citation>
    <scope>NUCLEOTIDE SEQUENCE [LARGE SCALE GENOMIC DNA]</scope>
</reference>
<evidence type="ECO:0000313" key="1">
    <source>
        <dbReference type="EMBL" id="KKR33811.1"/>
    </source>
</evidence>
<accession>A0A0G0Q904</accession>
<protein>
    <submittedName>
        <fullName evidence="1">Uncharacterized protein</fullName>
    </submittedName>
</protein>
<sequence>MTSVMEKLLPLFTGSCVPNGYDEDFKIRVSFLFKNLLKIYGLCQFNLQQINEDVESGSARVAVYLYVASQINGTFVRDHLFDQDKRLMMDAIGLAREAHSLLCGWRNIYGHHFGVPAIQI</sequence>
<comment type="caution">
    <text evidence="1">The sequence shown here is derived from an EMBL/GenBank/DDBJ whole genome shotgun (WGS) entry which is preliminary data.</text>
</comment>